<reference evidence="3" key="1">
    <citation type="submission" date="2020-06" db="EMBL/GenBank/DDBJ databases">
        <title>Draft genomic sequence of Geomonas sp. Red330.</title>
        <authorList>
            <person name="Itoh H."/>
            <person name="Zhenxing X."/>
            <person name="Ushijima N."/>
            <person name="Masuda Y."/>
            <person name="Shiratori Y."/>
            <person name="Senoo K."/>
        </authorList>
    </citation>
    <scope>NUCLEOTIDE SEQUENCE [LARGE SCALE GENOMIC DNA]</scope>
    <source>
        <strain evidence="3">Red330</strain>
    </source>
</reference>
<feature type="chain" id="PRO_5027661596" description="Lipocalin-like domain-containing protein" evidence="1">
    <location>
        <begin position="27"/>
        <end position="146"/>
    </location>
</feature>
<protein>
    <recommendedName>
        <fullName evidence="4">Lipocalin-like domain-containing protein</fullName>
    </recommendedName>
</protein>
<dbReference type="EMBL" id="BLXX01000001">
    <property type="protein sequence ID" value="GFO57937.1"/>
    <property type="molecule type" value="Genomic_DNA"/>
</dbReference>
<feature type="signal peptide" evidence="1">
    <location>
        <begin position="1"/>
        <end position="26"/>
    </location>
</feature>
<evidence type="ECO:0008006" key="4">
    <source>
        <dbReference type="Google" id="ProtNLM"/>
    </source>
</evidence>
<proteinExistence type="predicted"/>
<organism evidence="2 3">
    <name type="scientific">Geomonas silvestris</name>
    <dbReference type="NCBI Taxonomy" id="2740184"/>
    <lineage>
        <taxon>Bacteria</taxon>
        <taxon>Pseudomonadati</taxon>
        <taxon>Thermodesulfobacteriota</taxon>
        <taxon>Desulfuromonadia</taxon>
        <taxon>Geobacterales</taxon>
        <taxon>Geobacteraceae</taxon>
        <taxon>Geomonas</taxon>
    </lineage>
</organism>
<comment type="caution">
    <text evidence="2">The sequence shown here is derived from an EMBL/GenBank/DDBJ whole genome shotgun (WGS) entry which is preliminary data.</text>
</comment>
<evidence type="ECO:0000313" key="2">
    <source>
        <dbReference type="EMBL" id="GFO57937.1"/>
    </source>
</evidence>
<dbReference type="Proteomes" id="UP000556026">
    <property type="component" value="Unassembled WGS sequence"/>
</dbReference>
<evidence type="ECO:0000256" key="1">
    <source>
        <dbReference type="SAM" id="SignalP"/>
    </source>
</evidence>
<keyword evidence="1" id="KW-0732">Signal</keyword>
<dbReference type="AlphaFoldDB" id="A0A6V8MD99"/>
<gene>
    <name evidence="2" type="ORF">GMST_02620</name>
</gene>
<sequence>MLRRVVTVCLTVALLLSISLAQHALAAESGVANLLGSWSITHRPVNEAGQPCPYLPEGIQFFKDQTLVMSNMPGRHFPIKIELSAEERKAIESRSEEFQGKKLLLVKPMPNMPWEKTPMAYVYSVTKDELTLVVLGWDPATFKRIK</sequence>
<name>A0A6V8MD99_9BACT</name>
<evidence type="ECO:0000313" key="3">
    <source>
        <dbReference type="Proteomes" id="UP000556026"/>
    </source>
</evidence>
<keyword evidence="3" id="KW-1185">Reference proteome</keyword>
<dbReference type="RefSeq" id="WP_183352793.1">
    <property type="nucleotide sequence ID" value="NZ_BLXX01000001.1"/>
</dbReference>
<accession>A0A6V8MD99</accession>